<keyword evidence="1 4" id="KW-0808">Transferase</keyword>
<dbReference type="PANTHER" id="PTHR12526:SF636">
    <property type="entry name" value="BLL3647 PROTEIN"/>
    <property type="match status" value="1"/>
</dbReference>
<protein>
    <submittedName>
        <fullName evidence="4">Glycosyltransferase</fullName>
        <ecNumber evidence="4">2.4.-.-</ecNumber>
    </submittedName>
</protein>
<dbReference type="RefSeq" id="WP_241915208.1">
    <property type="nucleotide sequence ID" value="NZ_CP093326.1"/>
</dbReference>
<dbReference type="PANTHER" id="PTHR12526">
    <property type="entry name" value="GLYCOSYLTRANSFERASE"/>
    <property type="match status" value="1"/>
</dbReference>
<keyword evidence="4" id="KW-0328">Glycosyltransferase</keyword>
<dbReference type="Pfam" id="PF00534">
    <property type="entry name" value="Glycos_transf_1"/>
    <property type="match status" value="1"/>
</dbReference>
<feature type="region of interest" description="Disordered" evidence="2">
    <location>
        <begin position="74"/>
        <end position="95"/>
    </location>
</feature>
<dbReference type="InterPro" id="IPR001296">
    <property type="entry name" value="Glyco_trans_1"/>
</dbReference>
<feature type="domain" description="Glycosyl transferase family 1" evidence="3">
    <location>
        <begin position="335"/>
        <end position="497"/>
    </location>
</feature>
<keyword evidence="5" id="KW-1185">Reference proteome</keyword>
<evidence type="ECO:0000313" key="4">
    <source>
        <dbReference type="EMBL" id="UNK47469.1"/>
    </source>
</evidence>
<reference evidence="4 5" key="1">
    <citation type="submission" date="2022-03" db="EMBL/GenBank/DDBJ databases">
        <title>Isotopic signatures of nitrous oxide derived from detoxification processes.</title>
        <authorList>
            <person name="Behrendt U."/>
            <person name="Buchen C."/>
            <person name="Well R."/>
            <person name="Ulrich A."/>
            <person name="Rohe L."/>
            <person name="Kolb S."/>
            <person name="Schloter M."/>
            <person name="Horn M.A."/>
            <person name="Augustin J."/>
        </authorList>
    </citation>
    <scope>NUCLEOTIDE SEQUENCE [LARGE SCALE GENOMIC DNA]</scope>
    <source>
        <strain evidence="4 5">S4-C24</strain>
    </source>
</reference>
<gene>
    <name evidence="4" type="ORF">MNQ99_09150</name>
</gene>
<evidence type="ECO:0000259" key="3">
    <source>
        <dbReference type="Pfam" id="PF00534"/>
    </source>
</evidence>
<dbReference type="EC" id="2.4.-.-" evidence="4"/>
<dbReference type="GO" id="GO:0016757">
    <property type="term" value="F:glycosyltransferase activity"/>
    <property type="evidence" value="ECO:0007669"/>
    <property type="project" value="UniProtKB-KW"/>
</dbReference>
<name>A0ABY3WAU0_9MICC</name>
<dbReference type="Proteomes" id="UP000829069">
    <property type="component" value="Chromosome"/>
</dbReference>
<sequence length="517" mass="56798">MSPIVHFPVNTLALKRGGLVKAVRTRANTLAKNGAAEQIWIEVLGLQYRLASEVAELKADGHLHPDVKVRSVLYGLDPSPQPDNREPVQPPPEDDYDVVPLGNSGFAFGYFRDGVQEYYVRFQPDGVLAAVEHLAPNRARLTREDMDEGGRLVLVQHFLEASKTPTARLLIGRNGRCFLTITQQPGSPKWGRCYLFDGVAHDDADALSFADPAELYRHAFEQLLADEEAPVLTSEFRENLNNLPGRTLDDAVVGVRHPRLRRIAAVHSNHLEPPYVAGSGVSRNWRRLLEHLDQWDGLVLHTDAQREDIAAEFGHADRLHTIGQLAPPGQPEPANPATDPNRLVMAARLHPKKRVDEAIQVFALVRAGNPQARLELFGFGYGDEEEGAIRALIDELGLGAAVDFPPFTNNPADIYATACATLLTSASEGFPLILLESMSFGVPVAAYDANYGPRDVIRHGVNGHLAPFGDRQALADGVLALMRDPELRSRMAQASRETLKRFDETGYVAGWTKALTG</sequence>
<accession>A0ABY3WAU0</accession>
<dbReference type="SUPFAM" id="SSF53756">
    <property type="entry name" value="UDP-Glycosyltransferase/glycogen phosphorylase"/>
    <property type="match status" value="1"/>
</dbReference>
<dbReference type="Gene3D" id="3.40.50.2000">
    <property type="entry name" value="Glycogen Phosphorylase B"/>
    <property type="match status" value="2"/>
</dbReference>
<evidence type="ECO:0000256" key="1">
    <source>
        <dbReference type="ARBA" id="ARBA00022679"/>
    </source>
</evidence>
<evidence type="ECO:0000256" key="2">
    <source>
        <dbReference type="SAM" id="MobiDB-lite"/>
    </source>
</evidence>
<proteinExistence type="predicted"/>
<dbReference type="EMBL" id="CP093326">
    <property type="protein sequence ID" value="UNK47469.1"/>
    <property type="molecule type" value="Genomic_DNA"/>
</dbReference>
<evidence type="ECO:0000313" key="5">
    <source>
        <dbReference type="Proteomes" id="UP000829069"/>
    </source>
</evidence>
<organism evidence="4 5">
    <name type="scientific">Arthrobacter sulfonylureivorans</name>
    <dbReference type="NCBI Taxonomy" id="2486855"/>
    <lineage>
        <taxon>Bacteria</taxon>
        <taxon>Bacillati</taxon>
        <taxon>Actinomycetota</taxon>
        <taxon>Actinomycetes</taxon>
        <taxon>Micrococcales</taxon>
        <taxon>Micrococcaceae</taxon>
        <taxon>Arthrobacter</taxon>
    </lineage>
</organism>